<organism evidence="8 9">
    <name type="scientific">Phyllotreta striolata</name>
    <name type="common">Striped flea beetle</name>
    <name type="synonym">Crioceris striolata</name>
    <dbReference type="NCBI Taxonomy" id="444603"/>
    <lineage>
        <taxon>Eukaryota</taxon>
        <taxon>Metazoa</taxon>
        <taxon>Ecdysozoa</taxon>
        <taxon>Arthropoda</taxon>
        <taxon>Hexapoda</taxon>
        <taxon>Insecta</taxon>
        <taxon>Pterygota</taxon>
        <taxon>Neoptera</taxon>
        <taxon>Endopterygota</taxon>
        <taxon>Coleoptera</taxon>
        <taxon>Polyphaga</taxon>
        <taxon>Cucujiformia</taxon>
        <taxon>Chrysomeloidea</taxon>
        <taxon>Chrysomelidae</taxon>
        <taxon>Galerucinae</taxon>
        <taxon>Alticini</taxon>
        <taxon>Phyllotreta</taxon>
    </lineage>
</organism>
<dbReference type="Proteomes" id="UP001153712">
    <property type="component" value="Chromosome 3"/>
</dbReference>
<dbReference type="AlphaFoldDB" id="A0A9N9TTG5"/>
<keyword evidence="4" id="KW-0720">Serine protease</keyword>
<feature type="chain" id="PRO_5040373251" description="Clip domain-containing protein" evidence="6">
    <location>
        <begin position="27"/>
        <end position="242"/>
    </location>
</feature>
<evidence type="ECO:0000313" key="8">
    <source>
        <dbReference type="EMBL" id="CAG9860069.1"/>
    </source>
</evidence>
<sequence length="242" mass="28187">MMVKLQEKAVFLFSLTTIILISNCEARCNCQPLKQCPTFVNYLRSLPRPLQTDTVSYIRSQKCGYQDGFPKICCLNSYSNDKRRFSRRKLLQNSRCDSSSDCVVLPMCKTFMNFLMTAGKPLRRNVVSFLRRKECGFEKGYPKVCCGSIPNKMDESRRLEFRPRIEVNLLSMDDDGLLIPGKAEEDHFQFEPDTRLMKVTTERTEINGEYDIMRFLEYVDSVDFIARKKRSGFKSHSDVEIR</sequence>
<reference evidence="8" key="1">
    <citation type="submission" date="2022-01" db="EMBL/GenBank/DDBJ databases">
        <authorList>
            <person name="King R."/>
        </authorList>
    </citation>
    <scope>NUCLEOTIDE SEQUENCE</scope>
</reference>
<keyword evidence="1" id="KW-0645">Protease</keyword>
<dbReference type="SMART" id="SM00680">
    <property type="entry name" value="CLIP"/>
    <property type="match status" value="2"/>
</dbReference>
<evidence type="ECO:0000313" key="9">
    <source>
        <dbReference type="Proteomes" id="UP001153712"/>
    </source>
</evidence>
<evidence type="ECO:0000256" key="2">
    <source>
        <dbReference type="ARBA" id="ARBA00022729"/>
    </source>
</evidence>
<keyword evidence="3" id="KW-0378">Hydrolase</keyword>
<dbReference type="OrthoDB" id="6733330at2759"/>
<keyword evidence="2 6" id="KW-0732">Signal</keyword>
<evidence type="ECO:0000256" key="6">
    <source>
        <dbReference type="SAM" id="SignalP"/>
    </source>
</evidence>
<keyword evidence="9" id="KW-1185">Reference proteome</keyword>
<feature type="signal peptide" evidence="6">
    <location>
        <begin position="1"/>
        <end position="26"/>
    </location>
</feature>
<gene>
    <name evidence="8" type="ORF">PHYEVI_LOCUS6426</name>
</gene>
<evidence type="ECO:0000256" key="5">
    <source>
        <dbReference type="ARBA" id="ARBA00023157"/>
    </source>
</evidence>
<dbReference type="InterPro" id="IPR022700">
    <property type="entry name" value="CLIP"/>
</dbReference>
<dbReference type="EMBL" id="OU900096">
    <property type="protein sequence ID" value="CAG9860069.1"/>
    <property type="molecule type" value="Genomic_DNA"/>
</dbReference>
<feature type="domain" description="Clip" evidence="7">
    <location>
        <begin position="96"/>
        <end position="147"/>
    </location>
</feature>
<dbReference type="Pfam" id="PF12032">
    <property type="entry name" value="CLIP"/>
    <property type="match status" value="2"/>
</dbReference>
<dbReference type="InterPro" id="IPR038565">
    <property type="entry name" value="CLIP_sf"/>
</dbReference>
<keyword evidence="5" id="KW-1015">Disulfide bond</keyword>
<name>A0A9N9TTG5_PHYSR</name>
<evidence type="ECO:0000256" key="1">
    <source>
        <dbReference type="ARBA" id="ARBA00022670"/>
    </source>
</evidence>
<evidence type="ECO:0000259" key="7">
    <source>
        <dbReference type="SMART" id="SM00680"/>
    </source>
</evidence>
<evidence type="ECO:0000256" key="3">
    <source>
        <dbReference type="ARBA" id="ARBA00022801"/>
    </source>
</evidence>
<protein>
    <recommendedName>
        <fullName evidence="7">Clip domain-containing protein</fullName>
    </recommendedName>
</protein>
<accession>A0A9N9TTG5</accession>
<dbReference type="GO" id="GO:0006508">
    <property type="term" value="P:proteolysis"/>
    <property type="evidence" value="ECO:0007669"/>
    <property type="project" value="UniProtKB-KW"/>
</dbReference>
<proteinExistence type="predicted"/>
<dbReference type="GO" id="GO:0008236">
    <property type="term" value="F:serine-type peptidase activity"/>
    <property type="evidence" value="ECO:0007669"/>
    <property type="project" value="UniProtKB-KW"/>
</dbReference>
<feature type="domain" description="Clip" evidence="7">
    <location>
        <begin position="24"/>
        <end position="75"/>
    </location>
</feature>
<evidence type="ECO:0000256" key="4">
    <source>
        <dbReference type="ARBA" id="ARBA00022825"/>
    </source>
</evidence>
<dbReference type="Gene3D" id="3.30.1640.30">
    <property type="match status" value="2"/>
</dbReference>